<sequence length="220" mass="24297">MALPPIVKATLQSAVLGGLANFLAQFFRSYRLDIRIYIDWVPVVQFVILSIITTPPNIMWGQYLEQSFPAHAPQKPADKGEKKPAGAPPLNVRNTVIKTLLDQTVGSAVNTFLFALSMNFLAQAMTPLQSETELLNLRLAGRSLDYLLSGGAMDASRVDWEKVIAQSRADFWPIVTSGWTFWPFVSIVNFAFVKEVQTRNLVGGLAGIAWGMYMSGFAAR</sequence>
<keyword evidence="9" id="KW-1185">Reference proteome</keyword>
<dbReference type="InterPro" id="IPR007248">
    <property type="entry name" value="Mpv17_PMP22"/>
</dbReference>
<evidence type="ECO:0000256" key="5">
    <source>
        <dbReference type="ARBA" id="ARBA00023136"/>
    </source>
</evidence>
<evidence type="ECO:0000256" key="3">
    <source>
        <dbReference type="ARBA" id="ARBA00022692"/>
    </source>
</evidence>
<keyword evidence="4 6" id="KW-1133">Transmembrane helix</keyword>
<evidence type="ECO:0000256" key="2">
    <source>
        <dbReference type="ARBA" id="ARBA00006824"/>
    </source>
</evidence>
<dbReference type="GO" id="GO:0005778">
    <property type="term" value="C:peroxisomal membrane"/>
    <property type="evidence" value="ECO:0007669"/>
    <property type="project" value="TreeGrafter"/>
</dbReference>
<keyword evidence="5 6" id="KW-0472">Membrane</keyword>
<evidence type="ECO:0000256" key="1">
    <source>
        <dbReference type="ARBA" id="ARBA00004141"/>
    </source>
</evidence>
<feature type="transmembrane region" description="Helical" evidence="6">
    <location>
        <begin position="200"/>
        <end position="219"/>
    </location>
</feature>
<comment type="subcellular location">
    <subcellularLocation>
        <location evidence="1">Membrane</location>
        <topology evidence="1">Multi-pass membrane protein</topology>
    </subcellularLocation>
</comment>
<protein>
    <submittedName>
        <fullName evidence="8">Related to glomerulosclerosis protein Mpv17</fullName>
    </submittedName>
</protein>
<feature type="transmembrane region" description="Helical" evidence="6">
    <location>
        <begin position="171"/>
        <end position="193"/>
    </location>
</feature>
<dbReference type="Proteomes" id="UP001187682">
    <property type="component" value="Unassembled WGS sequence"/>
</dbReference>
<gene>
    <name evidence="8" type="ORF">DNG_06445</name>
</gene>
<organism evidence="8 9">
    <name type="scientific">Cephalotrichum gorgonifer</name>
    <dbReference type="NCBI Taxonomy" id="2041049"/>
    <lineage>
        <taxon>Eukaryota</taxon>
        <taxon>Fungi</taxon>
        <taxon>Dikarya</taxon>
        <taxon>Ascomycota</taxon>
        <taxon>Pezizomycotina</taxon>
        <taxon>Sordariomycetes</taxon>
        <taxon>Hypocreomycetidae</taxon>
        <taxon>Microascales</taxon>
        <taxon>Microascaceae</taxon>
        <taxon>Cephalotrichum</taxon>
    </lineage>
</organism>
<comment type="caution">
    <text evidence="8">The sequence shown here is derived from an EMBL/GenBank/DDBJ whole genome shotgun (WGS) entry which is preliminary data.</text>
</comment>
<evidence type="ECO:0000256" key="6">
    <source>
        <dbReference type="RuleBase" id="RU363053"/>
    </source>
</evidence>
<dbReference type="PANTHER" id="PTHR11266">
    <property type="entry name" value="PEROXISOMAL MEMBRANE PROTEIN 2, PXMP2 MPV17"/>
    <property type="match status" value="1"/>
</dbReference>
<proteinExistence type="inferred from homology"/>
<reference evidence="8" key="1">
    <citation type="submission" date="2018-03" db="EMBL/GenBank/DDBJ databases">
        <authorList>
            <person name="Guldener U."/>
        </authorList>
    </citation>
    <scope>NUCLEOTIDE SEQUENCE</scope>
</reference>
<dbReference type="PANTHER" id="PTHR11266:SF80">
    <property type="entry name" value="PEROXISOMAL MEMBRANE PROTEIN 2"/>
    <property type="match status" value="1"/>
</dbReference>
<feature type="region of interest" description="Disordered" evidence="7">
    <location>
        <begin position="71"/>
        <end position="90"/>
    </location>
</feature>
<comment type="similarity">
    <text evidence="2 6">Belongs to the peroxisomal membrane protein PXMP2/4 family.</text>
</comment>
<dbReference type="AlphaFoldDB" id="A0AAE8N2T1"/>
<evidence type="ECO:0000256" key="4">
    <source>
        <dbReference type="ARBA" id="ARBA00022989"/>
    </source>
</evidence>
<evidence type="ECO:0000313" key="9">
    <source>
        <dbReference type="Proteomes" id="UP001187682"/>
    </source>
</evidence>
<evidence type="ECO:0000313" key="8">
    <source>
        <dbReference type="EMBL" id="SPO03762.1"/>
    </source>
</evidence>
<dbReference type="EMBL" id="ONZQ02000009">
    <property type="protein sequence ID" value="SPO03762.1"/>
    <property type="molecule type" value="Genomic_DNA"/>
</dbReference>
<keyword evidence="3 6" id="KW-0812">Transmembrane</keyword>
<accession>A0AAE8N2T1</accession>
<evidence type="ECO:0000256" key="7">
    <source>
        <dbReference type="SAM" id="MobiDB-lite"/>
    </source>
</evidence>
<dbReference type="Pfam" id="PF04117">
    <property type="entry name" value="Mpv17_PMP22"/>
    <property type="match status" value="1"/>
</dbReference>
<name>A0AAE8N2T1_9PEZI</name>